<keyword evidence="4" id="KW-1185">Reference proteome</keyword>
<evidence type="ECO:0000313" key="3">
    <source>
        <dbReference type="EMBL" id="KAJ1204096.1"/>
    </source>
</evidence>
<dbReference type="EMBL" id="JANPWB010000003">
    <property type="protein sequence ID" value="KAJ1204096.1"/>
    <property type="molecule type" value="Genomic_DNA"/>
</dbReference>
<protein>
    <submittedName>
        <fullName evidence="3">Uncharacterized protein</fullName>
    </submittedName>
</protein>
<feature type="coiled-coil region" evidence="1">
    <location>
        <begin position="42"/>
        <end position="83"/>
    </location>
</feature>
<accession>A0AAV7VTK6</accession>
<dbReference type="AlphaFoldDB" id="A0AAV7VTK6"/>
<proteinExistence type="predicted"/>
<gene>
    <name evidence="3" type="ORF">NDU88_007877</name>
</gene>
<keyword evidence="1" id="KW-0175">Coiled coil</keyword>
<feature type="region of interest" description="Disordered" evidence="2">
    <location>
        <begin position="1"/>
        <end position="36"/>
    </location>
</feature>
<organism evidence="3 4">
    <name type="scientific">Pleurodeles waltl</name>
    <name type="common">Iberian ribbed newt</name>
    <dbReference type="NCBI Taxonomy" id="8319"/>
    <lineage>
        <taxon>Eukaryota</taxon>
        <taxon>Metazoa</taxon>
        <taxon>Chordata</taxon>
        <taxon>Craniata</taxon>
        <taxon>Vertebrata</taxon>
        <taxon>Euteleostomi</taxon>
        <taxon>Amphibia</taxon>
        <taxon>Batrachia</taxon>
        <taxon>Caudata</taxon>
        <taxon>Salamandroidea</taxon>
        <taxon>Salamandridae</taxon>
        <taxon>Pleurodelinae</taxon>
        <taxon>Pleurodeles</taxon>
    </lineage>
</organism>
<evidence type="ECO:0000256" key="2">
    <source>
        <dbReference type="SAM" id="MobiDB-lite"/>
    </source>
</evidence>
<reference evidence="3" key="1">
    <citation type="journal article" date="2022" name="bioRxiv">
        <title>Sequencing and chromosome-scale assembly of the giantPleurodeles waltlgenome.</title>
        <authorList>
            <person name="Brown T."/>
            <person name="Elewa A."/>
            <person name="Iarovenko S."/>
            <person name="Subramanian E."/>
            <person name="Araus A.J."/>
            <person name="Petzold A."/>
            <person name="Susuki M."/>
            <person name="Suzuki K.-i.T."/>
            <person name="Hayashi T."/>
            <person name="Toyoda A."/>
            <person name="Oliveira C."/>
            <person name="Osipova E."/>
            <person name="Leigh N.D."/>
            <person name="Simon A."/>
            <person name="Yun M.H."/>
        </authorList>
    </citation>
    <scope>NUCLEOTIDE SEQUENCE</scope>
    <source>
        <strain evidence="3">20211129_DDA</strain>
        <tissue evidence="3">Liver</tissue>
    </source>
</reference>
<comment type="caution">
    <text evidence="3">The sequence shown here is derived from an EMBL/GenBank/DDBJ whole genome shotgun (WGS) entry which is preliminary data.</text>
</comment>
<evidence type="ECO:0000256" key="1">
    <source>
        <dbReference type="SAM" id="Coils"/>
    </source>
</evidence>
<name>A0AAV7VTK6_PLEWA</name>
<dbReference type="Proteomes" id="UP001066276">
    <property type="component" value="Chromosome 2_1"/>
</dbReference>
<sequence length="123" mass="13971">MPLRSRIQERLPTQVSSRVGTPESMKETTTRESGSQWGRAALEALEIQVEQLNEPVAKSSREIDELKAKNKQGAERLESLESNTRRNNIKLMNVTEGREGEYIKAFVVDLLKQSGRGKGRRKF</sequence>
<evidence type="ECO:0000313" key="4">
    <source>
        <dbReference type="Proteomes" id="UP001066276"/>
    </source>
</evidence>